<dbReference type="Gene3D" id="3.50.30.80">
    <property type="entry name" value="IlvD/EDD C-terminal domain-like"/>
    <property type="match status" value="1"/>
</dbReference>
<dbReference type="EC" id="4.2.1.9" evidence="14 15"/>
<dbReference type="GO" id="GO:0009097">
    <property type="term" value="P:isoleucine biosynthetic process"/>
    <property type="evidence" value="ECO:0007669"/>
    <property type="project" value="UniProtKB-UniRule"/>
</dbReference>
<feature type="active site" description="Proton acceptor" evidence="15">
    <location>
        <position position="526"/>
    </location>
</feature>
<dbReference type="SUPFAM" id="SSF52016">
    <property type="entry name" value="LeuD/IlvD-like"/>
    <property type="match status" value="1"/>
</dbReference>
<evidence type="ECO:0000256" key="9">
    <source>
        <dbReference type="ARBA" id="ARBA00023239"/>
    </source>
</evidence>
<evidence type="ECO:0000256" key="5">
    <source>
        <dbReference type="ARBA" id="ARBA00022723"/>
    </source>
</evidence>
<comment type="similarity">
    <text evidence="2 15">Belongs to the IlvD/Edd family.</text>
</comment>
<protein>
    <recommendedName>
        <fullName evidence="14 15">Dihydroxy-acid dehydratase</fullName>
        <shortName evidence="15">DAD</shortName>
        <ecNumber evidence="14 15">4.2.1.9</ecNumber>
    </recommendedName>
</protein>
<dbReference type="FunFam" id="3.50.30.80:FF:000001">
    <property type="entry name" value="Dihydroxy-acid dehydratase"/>
    <property type="match status" value="1"/>
</dbReference>
<evidence type="ECO:0000256" key="13">
    <source>
        <dbReference type="ARBA" id="ARBA00029437"/>
    </source>
</evidence>
<dbReference type="GO" id="GO:0009099">
    <property type="term" value="P:L-valine biosynthetic process"/>
    <property type="evidence" value="ECO:0007669"/>
    <property type="project" value="UniProtKB-UniRule"/>
</dbReference>
<dbReference type="NCBIfam" id="NF009103">
    <property type="entry name" value="PRK12448.1"/>
    <property type="match status" value="1"/>
</dbReference>
<evidence type="ECO:0000256" key="3">
    <source>
        <dbReference type="ARBA" id="ARBA00022605"/>
    </source>
</evidence>
<dbReference type="InterPro" id="IPR004404">
    <property type="entry name" value="DihydroxyA_deHydtase"/>
</dbReference>
<gene>
    <name evidence="15" type="primary">ilvD</name>
    <name evidence="18" type="ORF">SAMN04488591_1398</name>
</gene>
<dbReference type="HAMAP" id="MF_00012">
    <property type="entry name" value="IlvD"/>
    <property type="match status" value="1"/>
</dbReference>
<dbReference type="Proteomes" id="UP000198877">
    <property type="component" value="Unassembled WGS sequence"/>
</dbReference>
<dbReference type="PROSITE" id="PS00886">
    <property type="entry name" value="ILVD_EDD_1"/>
    <property type="match status" value="1"/>
</dbReference>
<comment type="subunit">
    <text evidence="15">Homodimer.</text>
</comment>
<keyword evidence="9 15" id="KW-0456">Lyase</keyword>
<keyword evidence="4 15" id="KW-0001">2Fe-2S</keyword>
<dbReference type="InterPro" id="IPR020558">
    <property type="entry name" value="DiOHA_6PGluconate_deHydtase_CS"/>
</dbReference>
<evidence type="ECO:0000256" key="14">
    <source>
        <dbReference type="ARBA" id="ARBA00029490"/>
    </source>
</evidence>
<keyword evidence="5 15" id="KW-0479">Metal-binding</keyword>
<comment type="cofactor">
    <cofactor evidence="15">
        <name>[2Fe-2S] cluster</name>
        <dbReference type="ChEBI" id="CHEBI:190135"/>
    </cofactor>
    <text evidence="15">Binds 1 [2Fe-2S] cluster per subunit. This cluster acts as a Lewis acid cofactor.</text>
</comment>
<dbReference type="Pfam" id="PF24877">
    <property type="entry name" value="ILV_EDD_C"/>
    <property type="match status" value="1"/>
</dbReference>
<evidence type="ECO:0000256" key="7">
    <source>
        <dbReference type="ARBA" id="ARBA00023004"/>
    </source>
</evidence>
<keyword evidence="10 15" id="KW-0100">Branched-chain amino acid biosynthesis</keyword>
<evidence type="ECO:0000256" key="10">
    <source>
        <dbReference type="ARBA" id="ARBA00023304"/>
    </source>
</evidence>
<keyword evidence="7 15" id="KW-0408">Iron</keyword>
<evidence type="ECO:0000256" key="8">
    <source>
        <dbReference type="ARBA" id="ARBA00023014"/>
    </source>
</evidence>
<dbReference type="InterPro" id="IPR037237">
    <property type="entry name" value="IlvD/EDD_N"/>
</dbReference>
<evidence type="ECO:0000256" key="12">
    <source>
        <dbReference type="ARBA" id="ARBA00029436"/>
    </source>
</evidence>
<dbReference type="InterPro" id="IPR042096">
    <property type="entry name" value="Dihydro-acid_dehy_C"/>
</dbReference>
<comment type="function">
    <text evidence="15">Functions in the biosynthesis of branched-chain amino acids. Catalyzes the dehydration of (2R,3R)-2,3-dihydroxy-3-methylpentanoate (2,3-dihydroxy-3-methylvalerate) into 2-oxo-3-methylpentanoate (2-oxo-3-methylvalerate) and of (2R)-2,3-dihydroxy-3-methylbutanoate (2,3-dihydroxyisovalerate) into 2-oxo-3-methylbutanoate (2-oxoisovalerate), the penultimate precursor to L-isoleucine and L-valine, respectively.</text>
</comment>
<dbReference type="InterPro" id="IPR000581">
    <property type="entry name" value="ILV_EDD_N"/>
</dbReference>
<evidence type="ECO:0000313" key="19">
    <source>
        <dbReference type="Proteomes" id="UP000198877"/>
    </source>
</evidence>
<proteinExistence type="inferred from homology"/>
<feature type="domain" description="Dihydroxy-acid/6-phosphogluconate dehydratase N-terminal" evidence="16">
    <location>
        <begin position="38"/>
        <end position="367"/>
    </location>
</feature>
<feature type="binding site" evidence="15">
    <location>
        <position position="500"/>
    </location>
    <ligand>
        <name>Mg(2+)</name>
        <dbReference type="ChEBI" id="CHEBI:18420"/>
    </ligand>
</feature>
<feature type="binding site" description="via carbamate group" evidence="15">
    <location>
        <position position="128"/>
    </location>
    <ligand>
        <name>Mg(2+)</name>
        <dbReference type="ChEBI" id="CHEBI:18420"/>
    </ligand>
</feature>
<evidence type="ECO:0000256" key="1">
    <source>
        <dbReference type="ARBA" id="ARBA00001946"/>
    </source>
</evidence>
<keyword evidence="3 15" id="KW-0028">Amino-acid biosynthesis</keyword>
<comment type="cofactor">
    <cofactor evidence="1 15">
        <name>Mg(2+)</name>
        <dbReference type="ChEBI" id="CHEBI:18420"/>
    </cofactor>
</comment>
<evidence type="ECO:0000259" key="17">
    <source>
        <dbReference type="Pfam" id="PF24877"/>
    </source>
</evidence>
<dbReference type="PROSITE" id="PS00887">
    <property type="entry name" value="ILVD_EDD_2"/>
    <property type="match status" value="1"/>
</dbReference>
<dbReference type="GO" id="GO:0005829">
    <property type="term" value="C:cytosol"/>
    <property type="evidence" value="ECO:0007669"/>
    <property type="project" value="TreeGrafter"/>
</dbReference>
<dbReference type="UniPathway" id="UPA00049">
    <property type="reaction ID" value="UER00061"/>
</dbReference>
<dbReference type="EMBL" id="FOYR01000001">
    <property type="protein sequence ID" value="SFR43688.1"/>
    <property type="molecule type" value="Genomic_DNA"/>
</dbReference>
<evidence type="ECO:0000313" key="18">
    <source>
        <dbReference type="EMBL" id="SFR43688.1"/>
    </source>
</evidence>
<dbReference type="NCBIfam" id="TIGR00110">
    <property type="entry name" value="ilvD"/>
    <property type="match status" value="1"/>
</dbReference>
<reference evidence="19" key="1">
    <citation type="submission" date="2016-10" db="EMBL/GenBank/DDBJ databases">
        <authorList>
            <person name="Varghese N."/>
            <person name="Submissions S."/>
        </authorList>
    </citation>
    <scope>NUCLEOTIDE SEQUENCE [LARGE SCALE GENOMIC DNA]</scope>
    <source>
        <strain evidence="19">CL127</strain>
    </source>
</reference>
<feature type="modified residue" description="N6-carboxylysine" evidence="15">
    <location>
        <position position="128"/>
    </location>
</feature>
<feature type="binding site" evidence="15">
    <location>
        <position position="85"/>
    </location>
    <ligand>
        <name>Mg(2+)</name>
        <dbReference type="ChEBI" id="CHEBI:18420"/>
    </ligand>
</feature>
<dbReference type="AlphaFoldDB" id="A0A1I6GNE4"/>
<dbReference type="PANTHER" id="PTHR43661:SF3">
    <property type="entry name" value="D-XYLONATE DEHYDRATASE YAGF-RELATED"/>
    <property type="match status" value="1"/>
</dbReference>
<keyword evidence="8 15" id="KW-0411">Iron-sulfur</keyword>
<dbReference type="GO" id="GO:0051537">
    <property type="term" value="F:2 iron, 2 sulfur cluster binding"/>
    <property type="evidence" value="ECO:0007669"/>
    <property type="project" value="UniProtKB-UniRule"/>
</dbReference>
<dbReference type="GO" id="GO:0000287">
    <property type="term" value="F:magnesium ion binding"/>
    <property type="evidence" value="ECO:0007669"/>
    <property type="project" value="UniProtKB-UniRule"/>
</dbReference>
<accession>A0A1I6GNE4</accession>
<dbReference type="PANTHER" id="PTHR43661">
    <property type="entry name" value="D-XYLONATE DEHYDRATASE"/>
    <property type="match status" value="1"/>
</dbReference>
<evidence type="ECO:0000256" key="15">
    <source>
        <dbReference type="HAMAP-Rule" id="MF_00012"/>
    </source>
</evidence>
<name>A0A1I6GNE4_9MICO</name>
<dbReference type="UniPathway" id="UPA00047">
    <property type="reaction ID" value="UER00057"/>
</dbReference>
<evidence type="ECO:0000256" key="6">
    <source>
        <dbReference type="ARBA" id="ARBA00022842"/>
    </source>
</evidence>
<dbReference type="InterPro" id="IPR056740">
    <property type="entry name" value="ILV_EDD_C"/>
</dbReference>
<comment type="pathway">
    <text evidence="13 15">Amino-acid biosynthesis; L-isoleucine biosynthesis; L-isoleucine from 2-oxobutanoate: step 3/4.</text>
</comment>
<dbReference type="SUPFAM" id="SSF143975">
    <property type="entry name" value="IlvD/EDD N-terminal domain-like"/>
    <property type="match status" value="1"/>
</dbReference>
<comment type="catalytic activity">
    <reaction evidence="11">
        <text>(2R)-2,3-dihydroxy-3-methylbutanoate = 3-methyl-2-oxobutanoate + H2O</text>
        <dbReference type="Rhea" id="RHEA:24809"/>
        <dbReference type="ChEBI" id="CHEBI:11851"/>
        <dbReference type="ChEBI" id="CHEBI:15377"/>
        <dbReference type="ChEBI" id="CHEBI:49072"/>
        <dbReference type="EC" id="4.2.1.9"/>
    </reaction>
    <physiologicalReaction direction="left-to-right" evidence="11">
        <dbReference type="Rhea" id="RHEA:24810"/>
    </physiologicalReaction>
</comment>
<evidence type="ECO:0000256" key="4">
    <source>
        <dbReference type="ARBA" id="ARBA00022714"/>
    </source>
</evidence>
<evidence type="ECO:0000256" key="11">
    <source>
        <dbReference type="ARBA" id="ARBA00029304"/>
    </source>
</evidence>
<organism evidence="18 19">
    <name type="scientific">Microbacterium azadirachtae</name>
    <dbReference type="NCBI Taxonomy" id="582680"/>
    <lineage>
        <taxon>Bacteria</taxon>
        <taxon>Bacillati</taxon>
        <taxon>Actinomycetota</taxon>
        <taxon>Actinomycetes</taxon>
        <taxon>Micrococcales</taxon>
        <taxon>Microbacteriaceae</taxon>
        <taxon>Microbacterium</taxon>
    </lineage>
</organism>
<dbReference type="GO" id="GO:0004160">
    <property type="term" value="F:dihydroxy-acid dehydratase activity"/>
    <property type="evidence" value="ECO:0007669"/>
    <property type="project" value="UniProtKB-UniRule"/>
</dbReference>
<evidence type="ECO:0000256" key="2">
    <source>
        <dbReference type="ARBA" id="ARBA00006486"/>
    </source>
</evidence>
<dbReference type="Pfam" id="PF00920">
    <property type="entry name" value="ILVD_EDD_N"/>
    <property type="match status" value="1"/>
</dbReference>
<comment type="pathway">
    <text evidence="12 15">Amino-acid biosynthesis; L-valine biosynthesis; L-valine from pyruvate: step 3/4.</text>
</comment>
<comment type="caution">
    <text evidence="15">Lacks conserved residue(s) required for the propagation of feature annotation.</text>
</comment>
<feature type="binding site" evidence="15">
    <location>
        <position position="127"/>
    </location>
    <ligand>
        <name>Mg(2+)</name>
        <dbReference type="ChEBI" id="CHEBI:18420"/>
    </ligand>
</feature>
<sequence length="621" mass="65488">MVTMVAYRSRTVTHGRNMAGARALFRAAGVNGADLGRKPIIAVANSFTEFVPGHTHLAPVGRIVSDAITEAGGIPREFNTIAVDDGIAMGHGGMLYSLPSRDLIADSVEYMVNAHCADALVCISNCDKITPGMLLAALRLNIPTVFVSGGPMEAGRATLVDGTVRSLDLVDAISDAVNEKISDADILRIEESACPTCGSCSGMFTANSMNCLTEAIGLSLPGNGSVLATHTARRALYEKAGSLIVDITKRYYEGDDESVLPKSIATEAAFGNAMALDIAMGGSTNTILHLLAAAHEAGVDFGLAEIDAISRRVPCLAKVAPNSAGGRTYYMEDVHRAGGIPALLGELRRGGLLDDTVHTVHAATLGEWLDEWDVRGGSASAQSEDLWHAAPGGRRSSTAFSQSERWASLDTDAEGGCIRDVAHAYSKDGGLGVLHGNIAENGAVVKTAGVDESIWTFSGPAVVCESQDEAVEKILNKQVKEGDVVVIRYEGPKGGPGMQEMLYPTSFLKGRGLGKACALITDGRFSGGTSGLSIGHISPEAAAGGMIALVEDGDIISIDIPTRKLELEVPWEELERRRERIEANGGYRPRNRVREVSPALRAYAHFAQSADKGAIRIVPEL</sequence>
<keyword evidence="6 15" id="KW-0460">Magnesium</keyword>
<feature type="domain" description="Dihydroxy-acid/6-phosphogluconate dehydratase C-terminal" evidence="17">
    <location>
        <begin position="417"/>
        <end position="614"/>
    </location>
</feature>
<evidence type="ECO:0000259" key="16">
    <source>
        <dbReference type="Pfam" id="PF00920"/>
    </source>
</evidence>
<comment type="catalytic activity">
    <reaction evidence="15">
        <text>(2R,3R)-2,3-dihydroxy-3-methylpentanoate = (S)-3-methyl-2-oxopentanoate + H2O</text>
        <dbReference type="Rhea" id="RHEA:27694"/>
        <dbReference type="ChEBI" id="CHEBI:15377"/>
        <dbReference type="ChEBI" id="CHEBI:35146"/>
        <dbReference type="ChEBI" id="CHEBI:49258"/>
        <dbReference type="EC" id="4.2.1.9"/>
    </reaction>
</comment>